<evidence type="ECO:0000256" key="6">
    <source>
        <dbReference type="SAM" id="MobiDB-lite"/>
    </source>
</evidence>
<dbReference type="SMART" id="SM00020">
    <property type="entry name" value="Tryp_SPc"/>
    <property type="match status" value="1"/>
</dbReference>
<dbReference type="Proteomes" id="UP001487740">
    <property type="component" value="Unassembled WGS sequence"/>
</dbReference>
<dbReference type="PRINTS" id="PR00722">
    <property type="entry name" value="CHYMOTRYPSIN"/>
</dbReference>
<dbReference type="InterPro" id="IPR043504">
    <property type="entry name" value="Peptidase_S1_PA_chymotrypsin"/>
</dbReference>
<feature type="domain" description="Peptidase S1" evidence="7">
    <location>
        <begin position="1"/>
        <end position="55"/>
    </location>
</feature>
<dbReference type="AlphaFoldDB" id="A0AAW0ULA8"/>
<reference evidence="8 9" key="1">
    <citation type="submission" date="2023-03" db="EMBL/GenBank/DDBJ databases">
        <title>High-quality genome of Scylla paramamosain provides insights in environmental adaptation.</title>
        <authorList>
            <person name="Zhang L."/>
        </authorList>
    </citation>
    <scope>NUCLEOTIDE SEQUENCE [LARGE SCALE GENOMIC DNA]</scope>
    <source>
        <strain evidence="8">LZ_2023a</strain>
        <tissue evidence="8">Muscle</tissue>
    </source>
</reference>
<keyword evidence="4" id="KW-1015">Disulfide bond</keyword>
<dbReference type="PROSITE" id="PS00134">
    <property type="entry name" value="TRYPSIN_HIS"/>
    <property type="match status" value="1"/>
</dbReference>
<comment type="caution">
    <text evidence="8">The sequence shown here is derived from an EMBL/GenBank/DDBJ whole genome shotgun (WGS) entry which is preliminary data.</text>
</comment>
<dbReference type="GO" id="GO:0004252">
    <property type="term" value="F:serine-type endopeptidase activity"/>
    <property type="evidence" value="ECO:0007669"/>
    <property type="project" value="InterPro"/>
</dbReference>
<feature type="domain" description="Peptidase S1" evidence="7">
    <location>
        <begin position="90"/>
        <end position="333"/>
    </location>
</feature>
<keyword evidence="9" id="KW-1185">Reference proteome</keyword>
<dbReference type="Gene3D" id="2.40.10.10">
    <property type="entry name" value="Trypsin-like serine proteases"/>
    <property type="match status" value="2"/>
</dbReference>
<evidence type="ECO:0000256" key="5">
    <source>
        <dbReference type="RuleBase" id="RU363034"/>
    </source>
</evidence>
<dbReference type="PROSITE" id="PS00135">
    <property type="entry name" value="TRYPSIN_SER"/>
    <property type="match status" value="1"/>
</dbReference>
<evidence type="ECO:0000256" key="2">
    <source>
        <dbReference type="ARBA" id="ARBA00022801"/>
    </source>
</evidence>
<gene>
    <name evidence="8" type="ORF">O3P69_003165</name>
</gene>
<organism evidence="8 9">
    <name type="scientific">Scylla paramamosain</name>
    <name type="common">Mud crab</name>
    <dbReference type="NCBI Taxonomy" id="85552"/>
    <lineage>
        <taxon>Eukaryota</taxon>
        <taxon>Metazoa</taxon>
        <taxon>Ecdysozoa</taxon>
        <taxon>Arthropoda</taxon>
        <taxon>Crustacea</taxon>
        <taxon>Multicrustacea</taxon>
        <taxon>Malacostraca</taxon>
        <taxon>Eumalacostraca</taxon>
        <taxon>Eucarida</taxon>
        <taxon>Decapoda</taxon>
        <taxon>Pleocyemata</taxon>
        <taxon>Brachyura</taxon>
        <taxon>Eubrachyura</taxon>
        <taxon>Portunoidea</taxon>
        <taxon>Portunidae</taxon>
        <taxon>Portuninae</taxon>
        <taxon>Scylla</taxon>
    </lineage>
</organism>
<dbReference type="InterPro" id="IPR009003">
    <property type="entry name" value="Peptidase_S1_PA"/>
</dbReference>
<protein>
    <recommendedName>
        <fullName evidence="7">Peptidase S1 domain-containing protein</fullName>
    </recommendedName>
</protein>
<dbReference type="PANTHER" id="PTHR24252">
    <property type="entry name" value="ACROSIN-RELATED"/>
    <property type="match status" value="1"/>
</dbReference>
<sequence length="339" mass="35729">MICAGLDEGGKDSCSGDSGGPLSVVEDGRHVLVGVTSFGVGCAQPMNPGVYARVTFNDTNTKQRSDATVVLYPSRFIVQPPVGVENGVRIVGGVEVSPKNKYPWMVGMAYFGATSYSCGASIITNFHVLTAAHCLFEIETKIPIPASSIMVGIADHKQYSTDDDVVGVTGLVAIQNYTVFSSYDPYGKDFDIAILTLKEPLNFTFHQVGPICLPKNNNNTYAGVLATAVGWGDTIENGTQPDVLMEVQVPIIDQASCASNVNGLTDNMICAGLDEGGKDSCSGDSGGPLSVVEDGRHVLVGVTSFGLGCAQPMNPGVYARVTEFLTWISENTQSGKYCA</sequence>
<evidence type="ECO:0000256" key="1">
    <source>
        <dbReference type="ARBA" id="ARBA00022670"/>
    </source>
</evidence>
<dbReference type="GO" id="GO:0006508">
    <property type="term" value="P:proteolysis"/>
    <property type="evidence" value="ECO:0007669"/>
    <property type="project" value="UniProtKB-KW"/>
</dbReference>
<dbReference type="FunFam" id="2.40.10.10:FF:000003">
    <property type="entry name" value="Transmembrane serine protease 3"/>
    <property type="match status" value="1"/>
</dbReference>
<evidence type="ECO:0000259" key="7">
    <source>
        <dbReference type="PROSITE" id="PS50240"/>
    </source>
</evidence>
<dbReference type="PROSITE" id="PS50240">
    <property type="entry name" value="TRYPSIN_DOM"/>
    <property type="match status" value="2"/>
</dbReference>
<evidence type="ECO:0000256" key="3">
    <source>
        <dbReference type="ARBA" id="ARBA00022825"/>
    </source>
</evidence>
<dbReference type="InterPro" id="IPR018114">
    <property type="entry name" value="TRYPSIN_HIS"/>
</dbReference>
<keyword evidence="3 5" id="KW-0720">Serine protease</keyword>
<keyword evidence="2 5" id="KW-0378">Hydrolase</keyword>
<dbReference type="InterPro" id="IPR001314">
    <property type="entry name" value="Peptidase_S1A"/>
</dbReference>
<dbReference type="SUPFAM" id="SSF50494">
    <property type="entry name" value="Trypsin-like serine proteases"/>
    <property type="match status" value="2"/>
</dbReference>
<evidence type="ECO:0000313" key="9">
    <source>
        <dbReference type="Proteomes" id="UP001487740"/>
    </source>
</evidence>
<feature type="region of interest" description="Disordered" evidence="6">
    <location>
        <begin position="1"/>
        <end position="20"/>
    </location>
</feature>
<dbReference type="Pfam" id="PF00089">
    <property type="entry name" value="Trypsin"/>
    <property type="match status" value="2"/>
</dbReference>
<name>A0AAW0ULA8_SCYPA</name>
<dbReference type="InterPro" id="IPR033116">
    <property type="entry name" value="TRYPSIN_SER"/>
</dbReference>
<keyword evidence="1 5" id="KW-0645">Protease</keyword>
<dbReference type="InterPro" id="IPR001254">
    <property type="entry name" value="Trypsin_dom"/>
</dbReference>
<evidence type="ECO:0000256" key="4">
    <source>
        <dbReference type="ARBA" id="ARBA00023157"/>
    </source>
</evidence>
<evidence type="ECO:0000313" key="8">
    <source>
        <dbReference type="EMBL" id="KAK8400271.1"/>
    </source>
</evidence>
<dbReference type="CDD" id="cd00190">
    <property type="entry name" value="Tryp_SPc"/>
    <property type="match status" value="1"/>
</dbReference>
<dbReference type="PANTHER" id="PTHR24252:SF7">
    <property type="entry name" value="HYALIN"/>
    <property type="match status" value="1"/>
</dbReference>
<accession>A0AAW0ULA8</accession>
<dbReference type="EMBL" id="JARAKH010000010">
    <property type="protein sequence ID" value="KAK8400271.1"/>
    <property type="molecule type" value="Genomic_DNA"/>
</dbReference>
<proteinExistence type="predicted"/>